<feature type="transmembrane region" description="Helical" evidence="23">
    <location>
        <begin position="374"/>
        <end position="392"/>
    </location>
</feature>
<evidence type="ECO:0000256" key="20">
    <source>
        <dbReference type="ARBA" id="ARBA00048694"/>
    </source>
</evidence>
<dbReference type="FunFam" id="1.20.1110.10:FF:000011">
    <property type="entry name" value="Calcium-transporting ATPase"/>
    <property type="match status" value="1"/>
</dbReference>
<sequence>MANNTADHPPGNSVAEGNHDGDFGVTTAELRSLMELRSAEAVNKIRDTYGDVQGICRRLKTSPIEGLSGNPVDLEKRHTAFGKNFIPPKKAKTFLQLVWEALQDVTLIILEIAAIISLGLSFYHPPGGDSEACGQAAGGVEDEGEAQAGWIEGAAILFSVIIVVLVTAFNDWSKEKQFRGLQSRIEQEQKFTVIRKGQVIQIPVAEIVVGDIAQIKYGDLLPADGILIQGNDLKIDESSLTGESDQVRKSMEKDPMLLSGTHVMEGSGRMVVSAVGLNSQTGIIFTLLGAGENDEEKKVKKSKKQGPPENRNKAKTQDGIALEIQPLKSDEAAESEEKEEKEEAKPVKKVNVTKKEKSVLQGKLTRLAVQIGKAGLIMSAVTVIILILYFVIDTFGIQGRTWVAECTPIYIQYFVKFFIIGVTVLVVAVPEGLPLAVTISLAYSVKKMMKDNNLVRHLDACETMGNATAICSDKTGTLTMNRMTVVQAYIGDTHHKTVPEPDAIKPETLEIMVNSISINSAYTTKILPPEKEGGLPRHVGNKTECALLGLVLELKRDYQPIRDEIPEEKLYKVYTFNSSRKSMSTVLKNADGGFRMYSKGASEIVLRKCSRILDAQGQPRVFKPKDRDEMVRKVIEPMACDGLRTICVAYRDFPAEAGEPDWDSENDILNELTCIAVVGIEDPVRPEVPEAIAKCQRAGITVRMVTGDNINTARAIATKCGILLPGEDFLTLEGKEFNRQIRNDKGEVEQERLDKVWPKLRVLARSSPTDKHTLVKGIIDSTVGETRQVVAVTGDGTNDGPALKKADVGFAMGIAGTDVAKEASDIILTDDNFTSIVKAVMWGRNVYDSISKFLQFQLTVNVVAVIVAFTGACITQDSPLKAVQMLWVNLIMDTLASLALATEPPTESLLLRKPYGRDKPLISRTMMKNILGHAVYQLVIIFTLLFAGETFFDIDSGRNTPLHSPPTEHYTIVFNVFVMMQLFNEINARKIHGERNVFEGVYRNPIFCSVVLGTFILQIIIVQLGGKPFSCTALTIDQWLWCVFIGVGELLWGQLISAIPTHHLKFLKEAGHGITKEEIHEEELTEGADEIDHAEMELRRGQILWFRGLNRIQTQIKVVNAFRSSLYEGLESPESRSSIHSFMAHPEFVPLSERRLASPPSRRPETRSTPSPAPRLGPVEEGSRPAPSPTAMSHPSELLPPPPPPPPLLLLFISIFCHPTN</sequence>
<feature type="compositionally biased region" description="Basic and acidic residues" evidence="24">
    <location>
        <begin position="1152"/>
        <end position="1166"/>
    </location>
</feature>
<dbReference type="Gene3D" id="2.70.150.10">
    <property type="entry name" value="Calcium-transporting ATPase, cytoplasmic transduction domain A"/>
    <property type="match status" value="1"/>
</dbReference>
<dbReference type="Ensembl" id="ENSSFAT00005020426.1">
    <property type="protein sequence ID" value="ENSSFAP00005019643.1"/>
    <property type="gene ID" value="ENSSFAG00005010060.1"/>
</dbReference>
<dbReference type="PRINTS" id="PR00119">
    <property type="entry name" value="CATATPASE"/>
</dbReference>
<keyword evidence="6 23" id="KW-0812">Transmembrane</keyword>
<dbReference type="InterPro" id="IPR018303">
    <property type="entry name" value="ATPase_P-typ_P_site"/>
</dbReference>
<evidence type="ECO:0000256" key="22">
    <source>
        <dbReference type="ARBA" id="ARBA00062373"/>
    </source>
</evidence>
<dbReference type="PANTHER" id="PTHR24093">
    <property type="entry name" value="CATION TRANSPORTING ATPASE"/>
    <property type="match status" value="1"/>
</dbReference>
<evidence type="ECO:0000256" key="17">
    <source>
        <dbReference type="ARBA" id="ARBA00023069"/>
    </source>
</evidence>
<dbReference type="SFLD" id="SFLDF00027">
    <property type="entry name" value="p-type_atpase"/>
    <property type="match status" value="1"/>
</dbReference>
<dbReference type="FunFam" id="3.40.50.1000:FF:000007">
    <property type="entry name" value="Calcium-transporting ATPase"/>
    <property type="match status" value="1"/>
</dbReference>
<feature type="region of interest" description="Disordered" evidence="24">
    <location>
        <begin position="1151"/>
        <end position="1203"/>
    </location>
</feature>
<keyword evidence="12" id="KW-0282">Flagellum</keyword>
<dbReference type="InterPro" id="IPR023214">
    <property type="entry name" value="HAD_sf"/>
</dbReference>
<evidence type="ECO:0000256" key="6">
    <source>
        <dbReference type="ARBA" id="ARBA00022692"/>
    </source>
</evidence>
<dbReference type="Gene3D" id="3.40.1110.10">
    <property type="entry name" value="Calcium-transporting ATPase, cytoplasmic domain N"/>
    <property type="match status" value="1"/>
</dbReference>
<dbReference type="CDD" id="cd02081">
    <property type="entry name" value="P-type_ATPase_Ca_PMCA-like"/>
    <property type="match status" value="1"/>
</dbReference>
<dbReference type="FunFam" id="2.70.150.10:FF:000001">
    <property type="entry name" value="Calcium-transporting ATPase"/>
    <property type="match status" value="1"/>
</dbReference>
<keyword evidence="5 23" id="KW-0109">Calcium transport</keyword>
<dbReference type="Pfam" id="PF12424">
    <property type="entry name" value="ATP_Ca_trans_C"/>
    <property type="match status" value="1"/>
</dbReference>
<evidence type="ECO:0000256" key="12">
    <source>
        <dbReference type="ARBA" id="ARBA00022846"/>
    </source>
</evidence>
<dbReference type="SUPFAM" id="SSF81660">
    <property type="entry name" value="Metal cation-transporting ATPase, ATP-binding domain N"/>
    <property type="match status" value="1"/>
</dbReference>
<feature type="transmembrane region" description="Helical" evidence="23">
    <location>
        <begin position="97"/>
        <end position="120"/>
    </location>
</feature>
<name>A0A672GLI4_SALFA</name>
<proteinExistence type="inferred from homology"/>
<dbReference type="NCBIfam" id="TIGR01517">
    <property type="entry name" value="ATPase-IIB_Ca"/>
    <property type="match status" value="1"/>
</dbReference>
<feature type="region of interest" description="Disordered" evidence="24">
    <location>
        <begin position="1"/>
        <end position="22"/>
    </location>
</feature>
<keyword evidence="10 23" id="KW-0067">ATP-binding</keyword>
<dbReference type="GO" id="GO:0030165">
    <property type="term" value="F:PDZ domain binding"/>
    <property type="evidence" value="ECO:0007669"/>
    <property type="project" value="TreeGrafter"/>
</dbReference>
<dbReference type="OMA" id="MWKLMLG"/>
<dbReference type="InterPro" id="IPR023299">
    <property type="entry name" value="ATPase_P-typ_cyto_dom_N"/>
</dbReference>
<dbReference type="Pfam" id="PF00689">
    <property type="entry name" value="Cation_ATPase_C"/>
    <property type="match status" value="1"/>
</dbReference>
<keyword evidence="13" id="KW-0112">Calmodulin-binding</keyword>
<dbReference type="InterPro" id="IPR022141">
    <property type="entry name" value="ATP_Ca_trans_C"/>
</dbReference>
<evidence type="ECO:0000256" key="14">
    <source>
        <dbReference type="ARBA" id="ARBA00022967"/>
    </source>
</evidence>
<keyword evidence="2 23" id="KW-0813">Transport</keyword>
<dbReference type="InterPro" id="IPR008250">
    <property type="entry name" value="ATPase_P-typ_transduc_dom_A_sf"/>
</dbReference>
<feature type="transmembrane region" description="Helical" evidence="23">
    <location>
        <begin position="150"/>
        <end position="169"/>
    </location>
</feature>
<dbReference type="InterPro" id="IPR023298">
    <property type="entry name" value="ATPase_P-typ_TM_dom_sf"/>
</dbReference>
<dbReference type="SUPFAM" id="SSF81665">
    <property type="entry name" value="Calcium ATPase, transmembrane domain M"/>
    <property type="match status" value="1"/>
</dbReference>
<evidence type="ECO:0000256" key="24">
    <source>
        <dbReference type="SAM" id="MobiDB-lite"/>
    </source>
</evidence>
<dbReference type="SMART" id="SM00831">
    <property type="entry name" value="Cation_ATPase_N"/>
    <property type="match status" value="1"/>
</dbReference>
<dbReference type="InterPro" id="IPR044492">
    <property type="entry name" value="P_typ_ATPase_HD_dom"/>
</dbReference>
<evidence type="ECO:0000313" key="26">
    <source>
        <dbReference type="Ensembl" id="ENSSFAP00005019643.1"/>
    </source>
</evidence>
<evidence type="ECO:0000256" key="3">
    <source>
        <dbReference type="ARBA" id="ARBA00022475"/>
    </source>
</evidence>
<comment type="subunit">
    <text evidence="22">Interacts with PDZD11. Interacts with SLC35G1 and STIM1. Interacts with calmodulin.</text>
</comment>
<comment type="function">
    <text evidence="23">Catalyzes the hydrolysis of ATP coupled with the transport of calcium.</text>
</comment>
<feature type="transmembrane region" description="Helical" evidence="23">
    <location>
        <begin position="1006"/>
        <end position="1026"/>
    </location>
</feature>
<dbReference type="GO" id="GO:0005516">
    <property type="term" value="F:calmodulin binding"/>
    <property type="evidence" value="ECO:0007669"/>
    <property type="project" value="UniProtKB-KW"/>
</dbReference>
<evidence type="ECO:0000256" key="10">
    <source>
        <dbReference type="ARBA" id="ARBA00022840"/>
    </source>
</evidence>
<dbReference type="InterPro" id="IPR004014">
    <property type="entry name" value="ATPase_P-typ_cation-transptr_N"/>
</dbReference>
<evidence type="ECO:0000256" key="7">
    <source>
        <dbReference type="ARBA" id="ARBA00022723"/>
    </source>
</evidence>
<keyword evidence="19" id="KW-0966">Cell projection</keyword>
<dbReference type="InterPro" id="IPR006068">
    <property type="entry name" value="ATPase_P-typ_cation-transptr_C"/>
</dbReference>
<dbReference type="Pfam" id="PF00690">
    <property type="entry name" value="Cation_ATPase_N"/>
    <property type="match status" value="1"/>
</dbReference>
<dbReference type="Gene3D" id="1.20.1110.10">
    <property type="entry name" value="Calcium-transporting ATPase, transmembrane domain"/>
    <property type="match status" value="3"/>
</dbReference>
<dbReference type="Pfam" id="PF08282">
    <property type="entry name" value="Hydrolase_3"/>
    <property type="match status" value="1"/>
</dbReference>
<comment type="catalytic activity">
    <reaction evidence="20 23">
        <text>Ca(2+)(in) + ATP + H2O = Ca(2+)(out) + ADP + phosphate + H(+)</text>
        <dbReference type="Rhea" id="RHEA:18105"/>
        <dbReference type="ChEBI" id="CHEBI:15377"/>
        <dbReference type="ChEBI" id="CHEBI:15378"/>
        <dbReference type="ChEBI" id="CHEBI:29108"/>
        <dbReference type="ChEBI" id="CHEBI:30616"/>
        <dbReference type="ChEBI" id="CHEBI:43474"/>
        <dbReference type="ChEBI" id="CHEBI:456216"/>
        <dbReference type="EC" id="7.2.2.10"/>
    </reaction>
</comment>
<evidence type="ECO:0000259" key="25">
    <source>
        <dbReference type="SMART" id="SM00831"/>
    </source>
</evidence>
<evidence type="ECO:0000256" key="1">
    <source>
        <dbReference type="ARBA" id="ARBA00006124"/>
    </source>
</evidence>
<keyword evidence="17" id="KW-0969">Cilium</keyword>
<feature type="domain" description="Cation-transporting P-type ATPase N-terminal" evidence="25">
    <location>
        <begin position="46"/>
        <end position="122"/>
    </location>
</feature>
<evidence type="ECO:0000256" key="13">
    <source>
        <dbReference type="ARBA" id="ARBA00022860"/>
    </source>
</evidence>
<keyword evidence="4" id="KW-0597">Phosphoprotein</keyword>
<dbReference type="FunFam" id="3.40.1110.10:FF:000032">
    <property type="entry name" value="Calcium-transporting ATPase"/>
    <property type="match status" value="1"/>
</dbReference>
<keyword evidence="7" id="KW-0479">Metal-binding</keyword>
<dbReference type="SFLD" id="SFLDS00003">
    <property type="entry name" value="Haloacid_Dehalogenase"/>
    <property type="match status" value="1"/>
</dbReference>
<evidence type="ECO:0000256" key="8">
    <source>
        <dbReference type="ARBA" id="ARBA00022741"/>
    </source>
</evidence>
<feature type="transmembrane region" description="Helical" evidence="23">
    <location>
        <begin position="1038"/>
        <end position="1059"/>
    </location>
</feature>
<keyword evidence="18 23" id="KW-0472">Membrane</keyword>
<feature type="transmembrane region" description="Helical" evidence="23">
    <location>
        <begin position="930"/>
        <end position="948"/>
    </location>
</feature>
<evidence type="ECO:0000256" key="4">
    <source>
        <dbReference type="ARBA" id="ARBA00022553"/>
    </source>
</evidence>
<reference evidence="26" key="1">
    <citation type="submission" date="2019-06" db="EMBL/GenBank/DDBJ databases">
        <authorList>
            <consortium name="Wellcome Sanger Institute Data Sharing"/>
        </authorList>
    </citation>
    <scope>NUCLEOTIDE SEQUENCE [LARGE SCALE GENOMIC DNA]</scope>
</reference>
<dbReference type="AlphaFoldDB" id="A0A672GLI4"/>
<dbReference type="FunFam" id="1.20.1110.10:FF:000002">
    <property type="entry name" value="Calcium-transporting ATPase"/>
    <property type="match status" value="1"/>
</dbReference>
<keyword evidence="15 23" id="KW-1133">Transmembrane helix</keyword>
<dbReference type="InterPro" id="IPR001757">
    <property type="entry name" value="P_typ_ATPase"/>
</dbReference>
<keyword evidence="14" id="KW-1278">Translocase</keyword>
<comment type="similarity">
    <text evidence="1 23">Belongs to the cation transport ATPase (P-type) (TC 3.A.3) family. Type IIB subfamily.</text>
</comment>
<organism evidence="26 27">
    <name type="scientific">Salarias fasciatus</name>
    <name type="common">Jewelled blenny</name>
    <name type="synonym">Blennius fasciatus</name>
    <dbReference type="NCBI Taxonomy" id="181472"/>
    <lineage>
        <taxon>Eukaryota</taxon>
        <taxon>Metazoa</taxon>
        <taxon>Chordata</taxon>
        <taxon>Craniata</taxon>
        <taxon>Vertebrata</taxon>
        <taxon>Euteleostomi</taxon>
        <taxon>Actinopterygii</taxon>
        <taxon>Neopterygii</taxon>
        <taxon>Teleostei</taxon>
        <taxon>Neoteleostei</taxon>
        <taxon>Acanthomorphata</taxon>
        <taxon>Ovalentaria</taxon>
        <taxon>Blenniimorphae</taxon>
        <taxon>Blenniiformes</taxon>
        <taxon>Blennioidei</taxon>
        <taxon>Blenniidae</taxon>
        <taxon>Salariinae</taxon>
        <taxon>Salarias</taxon>
    </lineage>
</organism>
<evidence type="ECO:0000256" key="23">
    <source>
        <dbReference type="RuleBase" id="RU361146"/>
    </source>
</evidence>
<dbReference type="InterPro" id="IPR059000">
    <property type="entry name" value="ATPase_P-type_domA"/>
</dbReference>
<keyword evidence="16 23" id="KW-0406">Ion transport</keyword>
<gene>
    <name evidence="26" type="primary">LOC115387998</name>
</gene>
<evidence type="ECO:0000256" key="11">
    <source>
        <dbReference type="ARBA" id="ARBA00022842"/>
    </source>
</evidence>
<evidence type="ECO:0000313" key="27">
    <source>
        <dbReference type="Proteomes" id="UP000472267"/>
    </source>
</evidence>
<keyword evidence="8 23" id="KW-0547">Nucleotide-binding</keyword>
<accession>A0A672GLI4</accession>
<dbReference type="SUPFAM" id="SSF56784">
    <property type="entry name" value="HAD-like"/>
    <property type="match status" value="1"/>
</dbReference>
<dbReference type="PANTHER" id="PTHR24093:SF435">
    <property type="entry name" value="PLASMA MEMBRANE CALCIUM-TRANSPORTING ATPASE 4"/>
    <property type="match status" value="1"/>
</dbReference>
<dbReference type="Gene3D" id="3.40.50.1000">
    <property type="entry name" value="HAD superfamily/HAD-like"/>
    <property type="match status" value="1"/>
</dbReference>
<dbReference type="PROSITE" id="PS00154">
    <property type="entry name" value="ATPASE_E1_E2"/>
    <property type="match status" value="1"/>
</dbReference>
<dbReference type="Pfam" id="PF00122">
    <property type="entry name" value="E1-E2_ATPase"/>
    <property type="match status" value="1"/>
</dbReference>
<dbReference type="GO" id="GO:0046872">
    <property type="term" value="F:metal ion binding"/>
    <property type="evidence" value="ECO:0007669"/>
    <property type="project" value="UniProtKB-KW"/>
</dbReference>
<dbReference type="FunFam" id="1.20.1110.10:FF:000001">
    <property type="entry name" value="Calcium-transporting ATPase"/>
    <property type="match status" value="1"/>
</dbReference>
<dbReference type="SUPFAM" id="SSF81653">
    <property type="entry name" value="Calcium ATPase, transduction domain A"/>
    <property type="match status" value="1"/>
</dbReference>
<dbReference type="Pfam" id="PF13246">
    <property type="entry name" value="Cation_ATPase"/>
    <property type="match status" value="1"/>
</dbReference>
<keyword evidence="11" id="KW-0460">Magnesium</keyword>
<dbReference type="InterPro" id="IPR036412">
    <property type="entry name" value="HAD-like_sf"/>
</dbReference>
<evidence type="ECO:0000256" key="5">
    <source>
        <dbReference type="ARBA" id="ARBA00022568"/>
    </source>
</evidence>
<feature type="transmembrane region" description="Helical" evidence="23">
    <location>
        <begin position="417"/>
        <end position="443"/>
    </location>
</feature>
<reference evidence="26" key="2">
    <citation type="submission" date="2025-05" db="UniProtKB">
        <authorList>
            <consortium name="Ensembl"/>
        </authorList>
    </citation>
    <scope>IDENTIFICATION</scope>
</reference>
<evidence type="ECO:0000256" key="21">
    <source>
        <dbReference type="ARBA" id="ARBA00060429"/>
    </source>
</evidence>
<feature type="transmembrane region" description="Helical" evidence="23">
    <location>
        <begin position="968"/>
        <end position="986"/>
    </location>
</feature>
<evidence type="ECO:0000256" key="16">
    <source>
        <dbReference type="ARBA" id="ARBA00023065"/>
    </source>
</evidence>
<dbReference type="SFLD" id="SFLDG00002">
    <property type="entry name" value="C1.7:_P-type_atpase_like"/>
    <property type="match status" value="1"/>
</dbReference>
<dbReference type="NCBIfam" id="TIGR01494">
    <property type="entry name" value="ATPase_P-type"/>
    <property type="match status" value="3"/>
</dbReference>
<dbReference type="Ensembl" id="ENSSFAT00005020418.1">
    <property type="protein sequence ID" value="ENSSFAP00005019635.1"/>
    <property type="gene ID" value="ENSSFAG00005010060.1"/>
</dbReference>
<keyword evidence="3" id="KW-1003">Cell membrane</keyword>
<dbReference type="InterPro" id="IPR006408">
    <property type="entry name" value="P-type_ATPase_IIB"/>
</dbReference>
<evidence type="ECO:0000256" key="18">
    <source>
        <dbReference type="ARBA" id="ARBA00023136"/>
    </source>
</evidence>
<evidence type="ECO:0000256" key="2">
    <source>
        <dbReference type="ARBA" id="ARBA00022448"/>
    </source>
</evidence>
<protein>
    <recommendedName>
        <fullName evidence="23">Calcium-transporting ATPase</fullName>
        <ecNumber evidence="23">7.2.2.10</ecNumber>
    </recommendedName>
</protein>
<comment type="caution">
    <text evidence="23">Lacks conserved residue(s) required for the propagation of feature annotation.</text>
</comment>
<dbReference type="PRINTS" id="PR00121">
    <property type="entry name" value="NAKATPASE"/>
</dbReference>
<dbReference type="Ensembl" id="ENSSFAT00005020424.1">
    <property type="protein sequence ID" value="ENSSFAP00005019641.1"/>
    <property type="gene ID" value="ENSSFAG00005010060.1"/>
</dbReference>
<dbReference type="GO" id="GO:0016887">
    <property type="term" value="F:ATP hydrolysis activity"/>
    <property type="evidence" value="ECO:0007669"/>
    <property type="project" value="InterPro"/>
</dbReference>
<dbReference type="GO" id="GO:0051480">
    <property type="term" value="P:regulation of cytosolic calcium ion concentration"/>
    <property type="evidence" value="ECO:0007669"/>
    <property type="project" value="TreeGrafter"/>
</dbReference>
<comment type="subcellular location">
    <subcellularLocation>
        <location evidence="21">Cell projection</location>
        <location evidence="21">Cilium</location>
        <location evidence="21">Flagellum membrane</location>
        <topology evidence="21">Multi-pass membrane protein</topology>
    </subcellularLocation>
    <subcellularLocation>
        <location evidence="23">Membrane</location>
        <topology evidence="23">Multi-pass membrane protein</topology>
    </subcellularLocation>
</comment>
<evidence type="ECO:0000256" key="9">
    <source>
        <dbReference type="ARBA" id="ARBA00022837"/>
    </source>
</evidence>
<keyword evidence="27" id="KW-1185">Reference proteome</keyword>
<dbReference type="GO" id="GO:0005524">
    <property type="term" value="F:ATP binding"/>
    <property type="evidence" value="ECO:0007669"/>
    <property type="project" value="UniProtKB-KW"/>
</dbReference>
<evidence type="ECO:0000256" key="19">
    <source>
        <dbReference type="ARBA" id="ARBA00023273"/>
    </source>
</evidence>
<dbReference type="Proteomes" id="UP000472267">
    <property type="component" value="Chromosome 5"/>
</dbReference>
<dbReference type="GO" id="GO:0005886">
    <property type="term" value="C:plasma membrane"/>
    <property type="evidence" value="ECO:0007669"/>
    <property type="project" value="TreeGrafter"/>
</dbReference>
<keyword evidence="9 23" id="KW-0106">Calcium</keyword>
<evidence type="ECO:0000256" key="15">
    <source>
        <dbReference type="ARBA" id="ARBA00022989"/>
    </source>
</evidence>
<dbReference type="EC" id="7.2.2.10" evidence="23"/>
<dbReference type="GO" id="GO:0005388">
    <property type="term" value="F:P-type calcium transporter activity"/>
    <property type="evidence" value="ECO:0007669"/>
    <property type="project" value="UniProtKB-EC"/>
</dbReference>
<feature type="region of interest" description="Disordered" evidence="24">
    <location>
        <begin position="296"/>
        <end position="318"/>
    </location>
</feature>